<evidence type="ECO:0000256" key="1">
    <source>
        <dbReference type="SAM" id="MobiDB-lite"/>
    </source>
</evidence>
<reference evidence="2" key="1">
    <citation type="submission" date="2023-02" db="EMBL/GenBank/DDBJ databases">
        <title>Actinokineospora globicatena NBRC 15670.</title>
        <authorList>
            <person name="Ichikawa N."/>
            <person name="Sato H."/>
            <person name="Tonouchi N."/>
        </authorList>
    </citation>
    <scope>NUCLEOTIDE SEQUENCE</scope>
    <source>
        <strain evidence="2">NBRC 15670</strain>
    </source>
</reference>
<protein>
    <submittedName>
        <fullName evidence="2">Uncharacterized protein</fullName>
    </submittedName>
</protein>
<sequence length="130" mass="14464">MVSTAVKNQPSNRASRDCTARTHRSVSECMAPSIAGPRHRLQRENDITLGPVAPPGWCDRRKNPFGPAPRHFRLPNVRDFGPFLEFPNCFVSGALGNGRYALSLDRVVVAGMGNGVWIDHDARLERKETR</sequence>
<comment type="caution">
    <text evidence="2">The sequence shown here is derived from an EMBL/GenBank/DDBJ whole genome shotgun (WGS) entry which is preliminary data.</text>
</comment>
<feature type="compositionally biased region" description="Polar residues" evidence="1">
    <location>
        <begin position="1"/>
        <end position="13"/>
    </location>
</feature>
<dbReference type="AlphaFoldDB" id="A0A9W6QP23"/>
<dbReference type="EMBL" id="BSSD01000006">
    <property type="protein sequence ID" value="GLW93536.1"/>
    <property type="molecule type" value="Genomic_DNA"/>
</dbReference>
<gene>
    <name evidence="2" type="ORF">Aglo03_43520</name>
</gene>
<dbReference type="Proteomes" id="UP001165042">
    <property type="component" value="Unassembled WGS sequence"/>
</dbReference>
<evidence type="ECO:0000313" key="3">
    <source>
        <dbReference type="Proteomes" id="UP001165042"/>
    </source>
</evidence>
<evidence type="ECO:0000313" key="2">
    <source>
        <dbReference type="EMBL" id="GLW93536.1"/>
    </source>
</evidence>
<organism evidence="2 3">
    <name type="scientific">Actinokineospora globicatena</name>
    <dbReference type="NCBI Taxonomy" id="103729"/>
    <lineage>
        <taxon>Bacteria</taxon>
        <taxon>Bacillati</taxon>
        <taxon>Actinomycetota</taxon>
        <taxon>Actinomycetes</taxon>
        <taxon>Pseudonocardiales</taxon>
        <taxon>Pseudonocardiaceae</taxon>
        <taxon>Actinokineospora</taxon>
    </lineage>
</organism>
<accession>A0A9W6QP23</accession>
<proteinExistence type="predicted"/>
<keyword evidence="3" id="KW-1185">Reference proteome</keyword>
<name>A0A9W6QP23_9PSEU</name>
<feature type="region of interest" description="Disordered" evidence="1">
    <location>
        <begin position="1"/>
        <end position="21"/>
    </location>
</feature>